<sequence>MYKVFLILFDENNNDLEEITIMPFVDWTGREIATVILVAGLMFCISVLGYMFKR</sequence>
<comment type="caution">
    <text evidence="2">The sequence shown here is derived from an EMBL/GenBank/DDBJ whole genome shotgun (WGS) entry which is preliminary data.</text>
</comment>
<dbReference type="EMBL" id="AHDV01000062">
    <property type="protein sequence ID" value="EJV74099.1"/>
    <property type="molecule type" value="Genomic_DNA"/>
</dbReference>
<dbReference type="HOGENOM" id="CLU_3040246_0_0_9"/>
<evidence type="ECO:0000256" key="1">
    <source>
        <dbReference type="SAM" id="Phobius"/>
    </source>
</evidence>
<feature type="transmembrane region" description="Helical" evidence="1">
    <location>
        <begin position="32"/>
        <end position="52"/>
    </location>
</feature>
<evidence type="ECO:0000313" key="2">
    <source>
        <dbReference type="EMBL" id="EJV74099.1"/>
    </source>
</evidence>
<protein>
    <submittedName>
        <fullName evidence="2">Uncharacterized protein</fullName>
    </submittedName>
</protein>
<evidence type="ECO:0000313" key="3">
    <source>
        <dbReference type="Proteomes" id="UP000004136"/>
    </source>
</evidence>
<gene>
    <name evidence="2" type="ORF">IG3_05921</name>
</gene>
<accession>J9B5W5</accession>
<reference evidence="2 3" key="1">
    <citation type="submission" date="2012-04" db="EMBL/GenBank/DDBJ databases">
        <title>The Genome Sequence of Bacillus cereus HuA2-1.</title>
        <authorList>
            <consortium name="The Broad Institute Genome Sequencing Platform"/>
            <consortium name="The Broad Institute Genome Sequencing Center for Infectious Disease"/>
            <person name="Feldgarden M."/>
            <person name="Van der Auwera G.A."/>
            <person name="Mahillon J."/>
            <person name="Duprez V."/>
            <person name="Timmery S."/>
            <person name="Mattelet C."/>
            <person name="Dierick K."/>
            <person name="Sun M."/>
            <person name="Yu Z."/>
            <person name="Zhu L."/>
            <person name="Hu X."/>
            <person name="Shank E.B."/>
            <person name="Swiecicka I."/>
            <person name="Hansen B.M."/>
            <person name="Andrup L."/>
            <person name="Young S.K."/>
            <person name="Zeng Q."/>
            <person name="Gargeya S."/>
            <person name="Fitzgerald M."/>
            <person name="Haas B."/>
            <person name="Abouelleil A."/>
            <person name="Alvarado L."/>
            <person name="Arachchi H.M."/>
            <person name="Berlin A."/>
            <person name="Chapman S.B."/>
            <person name="Goldberg J."/>
            <person name="Griggs A."/>
            <person name="Gujja S."/>
            <person name="Hansen M."/>
            <person name="Howarth C."/>
            <person name="Imamovic A."/>
            <person name="Larimer J."/>
            <person name="McCowen C."/>
            <person name="Montmayeur A."/>
            <person name="Murphy C."/>
            <person name="Neiman D."/>
            <person name="Pearson M."/>
            <person name="Priest M."/>
            <person name="Roberts A."/>
            <person name="Saif S."/>
            <person name="Shea T."/>
            <person name="Sisk P."/>
            <person name="Sykes S."/>
            <person name="Wortman J."/>
            <person name="Nusbaum C."/>
            <person name="Birren B."/>
        </authorList>
    </citation>
    <scope>NUCLEOTIDE SEQUENCE [LARGE SCALE GENOMIC DNA]</scope>
    <source>
        <strain evidence="2 3">HuA2-1</strain>
    </source>
</reference>
<keyword evidence="1" id="KW-0812">Transmembrane</keyword>
<dbReference type="PATRIC" id="fig|1053201.3.peg.6071"/>
<organism evidence="2 3">
    <name type="scientific">Bacillus cereus HuA2-1</name>
    <dbReference type="NCBI Taxonomy" id="1053201"/>
    <lineage>
        <taxon>Bacteria</taxon>
        <taxon>Bacillati</taxon>
        <taxon>Bacillota</taxon>
        <taxon>Bacilli</taxon>
        <taxon>Bacillales</taxon>
        <taxon>Bacillaceae</taxon>
        <taxon>Bacillus</taxon>
        <taxon>Bacillus cereus group</taxon>
    </lineage>
</organism>
<keyword evidence="1" id="KW-1133">Transmembrane helix</keyword>
<dbReference type="AlphaFoldDB" id="J9B5W5"/>
<name>J9B5W5_BACCE</name>
<keyword evidence="1" id="KW-0472">Membrane</keyword>
<proteinExistence type="predicted"/>
<dbReference type="Proteomes" id="UP000004136">
    <property type="component" value="Unassembled WGS sequence"/>
</dbReference>